<organism evidence="2 3">
    <name type="scientific">Scleroderma citrinum Foug A</name>
    <dbReference type="NCBI Taxonomy" id="1036808"/>
    <lineage>
        <taxon>Eukaryota</taxon>
        <taxon>Fungi</taxon>
        <taxon>Dikarya</taxon>
        <taxon>Basidiomycota</taxon>
        <taxon>Agaricomycotina</taxon>
        <taxon>Agaricomycetes</taxon>
        <taxon>Agaricomycetidae</taxon>
        <taxon>Boletales</taxon>
        <taxon>Sclerodermatineae</taxon>
        <taxon>Sclerodermataceae</taxon>
        <taxon>Scleroderma</taxon>
    </lineage>
</organism>
<proteinExistence type="predicted"/>
<evidence type="ECO:0000256" key="1">
    <source>
        <dbReference type="SAM" id="MobiDB-lite"/>
    </source>
</evidence>
<dbReference type="EMBL" id="KN822123">
    <property type="protein sequence ID" value="KIM56111.1"/>
    <property type="molecule type" value="Genomic_DNA"/>
</dbReference>
<protein>
    <submittedName>
        <fullName evidence="2">Uncharacterized protein</fullName>
    </submittedName>
</protein>
<dbReference type="OrthoDB" id="2691406at2759"/>
<dbReference type="HOGENOM" id="CLU_3033668_0_0_1"/>
<accession>A0A0C3DJ97</accession>
<keyword evidence="3" id="KW-1185">Reference proteome</keyword>
<reference evidence="2 3" key="1">
    <citation type="submission" date="2014-04" db="EMBL/GenBank/DDBJ databases">
        <authorList>
            <consortium name="DOE Joint Genome Institute"/>
            <person name="Kuo A."/>
            <person name="Kohler A."/>
            <person name="Nagy L.G."/>
            <person name="Floudas D."/>
            <person name="Copeland A."/>
            <person name="Barry K.W."/>
            <person name="Cichocki N."/>
            <person name="Veneault-Fourrey C."/>
            <person name="LaButti K."/>
            <person name="Lindquist E.A."/>
            <person name="Lipzen A."/>
            <person name="Lundell T."/>
            <person name="Morin E."/>
            <person name="Murat C."/>
            <person name="Sun H."/>
            <person name="Tunlid A."/>
            <person name="Henrissat B."/>
            <person name="Grigoriev I.V."/>
            <person name="Hibbett D.S."/>
            <person name="Martin F."/>
            <person name="Nordberg H.P."/>
            <person name="Cantor M.N."/>
            <person name="Hua S.X."/>
        </authorList>
    </citation>
    <scope>NUCLEOTIDE SEQUENCE [LARGE SCALE GENOMIC DNA]</scope>
    <source>
        <strain evidence="2 3">Foug A</strain>
    </source>
</reference>
<reference evidence="3" key="2">
    <citation type="submission" date="2015-01" db="EMBL/GenBank/DDBJ databases">
        <title>Evolutionary Origins and Diversification of the Mycorrhizal Mutualists.</title>
        <authorList>
            <consortium name="DOE Joint Genome Institute"/>
            <consortium name="Mycorrhizal Genomics Consortium"/>
            <person name="Kohler A."/>
            <person name="Kuo A."/>
            <person name="Nagy L.G."/>
            <person name="Floudas D."/>
            <person name="Copeland A."/>
            <person name="Barry K.W."/>
            <person name="Cichocki N."/>
            <person name="Veneault-Fourrey C."/>
            <person name="LaButti K."/>
            <person name="Lindquist E.A."/>
            <person name="Lipzen A."/>
            <person name="Lundell T."/>
            <person name="Morin E."/>
            <person name="Murat C."/>
            <person name="Riley R."/>
            <person name="Ohm R."/>
            <person name="Sun H."/>
            <person name="Tunlid A."/>
            <person name="Henrissat B."/>
            <person name="Grigoriev I.V."/>
            <person name="Hibbett D.S."/>
            <person name="Martin F."/>
        </authorList>
    </citation>
    <scope>NUCLEOTIDE SEQUENCE [LARGE SCALE GENOMIC DNA]</scope>
    <source>
        <strain evidence="3">Foug A</strain>
    </source>
</reference>
<evidence type="ECO:0000313" key="2">
    <source>
        <dbReference type="EMBL" id="KIM56111.1"/>
    </source>
</evidence>
<gene>
    <name evidence="2" type="ORF">SCLCIDRAFT_1220606</name>
</gene>
<evidence type="ECO:0000313" key="3">
    <source>
        <dbReference type="Proteomes" id="UP000053989"/>
    </source>
</evidence>
<feature type="region of interest" description="Disordered" evidence="1">
    <location>
        <begin position="1"/>
        <end position="26"/>
    </location>
</feature>
<dbReference type="Proteomes" id="UP000053989">
    <property type="component" value="Unassembled WGS sequence"/>
</dbReference>
<sequence>MAGGSRVSWIRQEEPHGVEEVQSCSEKARVPGEIHLDLLIRSRSLIPTRLHPSLR</sequence>
<dbReference type="InParanoid" id="A0A0C3DJ97"/>
<name>A0A0C3DJ97_9AGAM</name>
<dbReference type="AlphaFoldDB" id="A0A0C3DJ97"/>